<protein>
    <submittedName>
        <fullName evidence="2">Uncharacterized protein</fullName>
    </submittedName>
</protein>
<dbReference type="Proteomes" id="UP000324222">
    <property type="component" value="Unassembled WGS sequence"/>
</dbReference>
<organism evidence="2 3">
    <name type="scientific">Portunus trituberculatus</name>
    <name type="common">Swimming crab</name>
    <name type="synonym">Neptunus trituberculatus</name>
    <dbReference type="NCBI Taxonomy" id="210409"/>
    <lineage>
        <taxon>Eukaryota</taxon>
        <taxon>Metazoa</taxon>
        <taxon>Ecdysozoa</taxon>
        <taxon>Arthropoda</taxon>
        <taxon>Crustacea</taxon>
        <taxon>Multicrustacea</taxon>
        <taxon>Malacostraca</taxon>
        <taxon>Eumalacostraca</taxon>
        <taxon>Eucarida</taxon>
        <taxon>Decapoda</taxon>
        <taxon>Pleocyemata</taxon>
        <taxon>Brachyura</taxon>
        <taxon>Eubrachyura</taxon>
        <taxon>Portunoidea</taxon>
        <taxon>Portunidae</taxon>
        <taxon>Portuninae</taxon>
        <taxon>Portunus</taxon>
    </lineage>
</organism>
<sequence length="77" mass="8641">MKADSTPQTTPDCSSHHPHPIPTPFRSQTVSPWPYRALLPSPHTHATKRPLPRLVDFCTSDCRSPTPSACVTRRPRQ</sequence>
<accession>A0A5B7D116</accession>
<name>A0A5B7D116_PORTR</name>
<dbReference type="EMBL" id="VSRR010000406">
    <property type="protein sequence ID" value="MPC15168.1"/>
    <property type="molecule type" value="Genomic_DNA"/>
</dbReference>
<proteinExistence type="predicted"/>
<gene>
    <name evidence="2" type="ORF">E2C01_007952</name>
</gene>
<dbReference type="AlphaFoldDB" id="A0A5B7D116"/>
<feature type="compositionally biased region" description="Polar residues" evidence="1">
    <location>
        <begin position="1"/>
        <end position="13"/>
    </location>
</feature>
<evidence type="ECO:0000313" key="3">
    <source>
        <dbReference type="Proteomes" id="UP000324222"/>
    </source>
</evidence>
<comment type="caution">
    <text evidence="2">The sequence shown here is derived from an EMBL/GenBank/DDBJ whole genome shotgun (WGS) entry which is preliminary data.</text>
</comment>
<evidence type="ECO:0000313" key="2">
    <source>
        <dbReference type="EMBL" id="MPC15168.1"/>
    </source>
</evidence>
<reference evidence="2 3" key="1">
    <citation type="submission" date="2019-05" db="EMBL/GenBank/DDBJ databases">
        <title>Another draft genome of Portunus trituberculatus and its Hox gene families provides insights of decapod evolution.</title>
        <authorList>
            <person name="Jeong J.-H."/>
            <person name="Song I."/>
            <person name="Kim S."/>
            <person name="Choi T."/>
            <person name="Kim D."/>
            <person name="Ryu S."/>
            <person name="Kim W."/>
        </authorList>
    </citation>
    <scope>NUCLEOTIDE SEQUENCE [LARGE SCALE GENOMIC DNA]</scope>
    <source>
        <tissue evidence="2">Muscle</tissue>
    </source>
</reference>
<keyword evidence="3" id="KW-1185">Reference proteome</keyword>
<evidence type="ECO:0000256" key="1">
    <source>
        <dbReference type="SAM" id="MobiDB-lite"/>
    </source>
</evidence>
<feature type="region of interest" description="Disordered" evidence="1">
    <location>
        <begin position="1"/>
        <end position="30"/>
    </location>
</feature>